<proteinExistence type="predicted"/>
<evidence type="ECO:0000313" key="2">
    <source>
        <dbReference type="Proteomes" id="UP001268256"/>
    </source>
</evidence>
<dbReference type="RefSeq" id="WP_322876560.1">
    <property type="nucleotide sequence ID" value="NZ_JAVMIP010000001.1"/>
</dbReference>
<accession>A0AAE4FPN5</accession>
<comment type="caution">
    <text evidence="1">The sequence shown here is derived from an EMBL/GenBank/DDBJ whole genome shotgun (WGS) entry which is preliminary data.</text>
</comment>
<name>A0AAE4FPN5_9CYAN</name>
<sequence length="518" mass="58642">MTDSLLKLPPQTLDKLEQFDQFWTNYRVSPPSFPQLITENPGQLVDINYDVAIAGGTLGIILAYALQKLGWRVIIIEKGILQGRVQEWNISRKELEILLELELLTASELELTIVTEYNPSRIGFKGGKDIWVRDVLNLGVSPIILLDLLKQKFLNAGGHTLEQTELQQAIVHPNGVEIHLRSNLQPTCQRIQARLLLDMMGHFSPIAAQARQGNRPDGICLVVGSCAQGLPQEEYGDLFYSFTQIKNACQYFWEAFPAKDGRTTYMFTYADLHPERLSFKQLFREYLSYLPQYQNIDIQEIKLQRALYGFFPSYQRSPLQTAWDRILQVGDSSGSQSPLSFGGFGALVRHLPRLVAGIDMALQWNLLSRSDLSLLQPYQPNLSVTWLFQEAMRIKIGSIYNPEAVNKLLAVTFAVMDNLGDPILKPFLQDVVQFPALTQTLWNMVLADPILVSKISMQVGLPSLLSWLQHFILLGSYDLGDRLGSHLKPFLVNLLPEHQYALASRLNSWKYGSGKDYS</sequence>
<dbReference type="PANTHER" id="PTHR32098:SF5">
    <property type="entry name" value="LYCOPENE BETA_EPSILON CYCLASE PROTEIN"/>
    <property type="match status" value="1"/>
</dbReference>
<organism evidence="1 2">
    <name type="scientific">Pseudocalidococcus azoricus BACA0444</name>
    <dbReference type="NCBI Taxonomy" id="2918990"/>
    <lineage>
        <taxon>Bacteria</taxon>
        <taxon>Bacillati</taxon>
        <taxon>Cyanobacteriota</taxon>
        <taxon>Cyanophyceae</taxon>
        <taxon>Acaryochloridales</taxon>
        <taxon>Thermosynechococcaceae</taxon>
        <taxon>Pseudocalidococcus</taxon>
        <taxon>Pseudocalidococcus azoricus</taxon>
    </lineage>
</organism>
<evidence type="ECO:0000313" key="1">
    <source>
        <dbReference type="EMBL" id="MDS3859222.1"/>
    </source>
</evidence>
<protein>
    <submittedName>
        <fullName evidence="1">FAD-binding oxidoreductase</fullName>
    </submittedName>
</protein>
<dbReference type="AlphaFoldDB" id="A0AAE4FPN5"/>
<dbReference type="PANTHER" id="PTHR32098">
    <property type="entry name" value="LYCOPENE BETA/EPSILON CYCLASE PROTEIN"/>
    <property type="match status" value="1"/>
</dbReference>
<reference evidence="2" key="1">
    <citation type="submission" date="2023-07" db="EMBL/GenBank/DDBJ databases">
        <authorList>
            <person name="Luz R."/>
            <person name="Cordeiro R."/>
            <person name="Fonseca A."/>
            <person name="Goncalves V."/>
        </authorList>
    </citation>
    <scope>NUCLEOTIDE SEQUENCE [LARGE SCALE GENOMIC DNA]</scope>
    <source>
        <strain evidence="2">BACA0444</strain>
    </source>
</reference>
<gene>
    <name evidence="1" type="ORF">RIF25_00235</name>
</gene>
<dbReference type="EMBL" id="JAVMIP010000001">
    <property type="protein sequence ID" value="MDS3859222.1"/>
    <property type="molecule type" value="Genomic_DNA"/>
</dbReference>
<dbReference type="InterPro" id="IPR036188">
    <property type="entry name" value="FAD/NAD-bd_sf"/>
</dbReference>
<keyword evidence="2" id="KW-1185">Reference proteome</keyword>
<dbReference type="Proteomes" id="UP001268256">
    <property type="component" value="Unassembled WGS sequence"/>
</dbReference>
<dbReference type="SUPFAM" id="SSF51905">
    <property type="entry name" value="FAD/NAD(P)-binding domain"/>
    <property type="match status" value="1"/>
</dbReference>
<dbReference type="Gene3D" id="3.50.50.60">
    <property type="entry name" value="FAD/NAD(P)-binding domain"/>
    <property type="match status" value="1"/>
</dbReference>